<keyword evidence="3" id="KW-1185">Reference proteome</keyword>
<sequence>MTQPRSTSANNVSRTKGQNNKTARQKTVTPSKVASTSTAVASPIAGRTQHSQDGLTMAESVPGAPLAPLAPTPPPSMAVPVAQVSPTQTPVPRASRRGIFQRLFGRH</sequence>
<gene>
    <name evidence="2" type="ORF">DMAD_00350</name>
</gene>
<feature type="compositionally biased region" description="Polar residues" evidence="1">
    <location>
        <begin position="1"/>
        <end position="22"/>
    </location>
</feature>
<dbReference type="AlphaFoldDB" id="A0AAU9FY28"/>
<evidence type="ECO:0000313" key="3">
    <source>
        <dbReference type="Proteomes" id="UP001500889"/>
    </source>
</evidence>
<organism evidence="2 3">
    <name type="scientific">Drosophila madeirensis</name>
    <name type="common">Fruit fly</name>
    <dbReference type="NCBI Taxonomy" id="30013"/>
    <lineage>
        <taxon>Eukaryota</taxon>
        <taxon>Metazoa</taxon>
        <taxon>Ecdysozoa</taxon>
        <taxon>Arthropoda</taxon>
        <taxon>Hexapoda</taxon>
        <taxon>Insecta</taxon>
        <taxon>Pterygota</taxon>
        <taxon>Neoptera</taxon>
        <taxon>Endopterygota</taxon>
        <taxon>Diptera</taxon>
        <taxon>Brachycera</taxon>
        <taxon>Muscomorpha</taxon>
        <taxon>Ephydroidea</taxon>
        <taxon>Drosophilidae</taxon>
        <taxon>Drosophila</taxon>
        <taxon>Sophophora</taxon>
    </lineage>
</organism>
<protein>
    <submittedName>
        <fullName evidence="2">Uncharacterized protein</fullName>
    </submittedName>
</protein>
<evidence type="ECO:0000256" key="1">
    <source>
        <dbReference type="SAM" id="MobiDB-lite"/>
    </source>
</evidence>
<dbReference type="EMBL" id="AP029266">
    <property type="protein sequence ID" value="BFG00324.1"/>
    <property type="molecule type" value="Genomic_DNA"/>
</dbReference>
<proteinExistence type="predicted"/>
<feature type="compositionally biased region" description="Pro residues" evidence="1">
    <location>
        <begin position="68"/>
        <end position="77"/>
    </location>
</feature>
<feature type="compositionally biased region" description="Low complexity" evidence="1">
    <location>
        <begin position="26"/>
        <end position="43"/>
    </location>
</feature>
<accession>A0AAU9FY28</accession>
<dbReference type="Proteomes" id="UP001500889">
    <property type="component" value="Chromosome A"/>
</dbReference>
<name>A0AAU9FY28_DROMD</name>
<reference evidence="2 3" key="1">
    <citation type="submission" date="2024-02" db="EMBL/GenBank/DDBJ databases">
        <title>A chromosome-level genome assembly of Drosophila madeirensis, a fruit fly species endemic to Madeira island.</title>
        <authorList>
            <person name="Tomihara K."/>
            <person name="Llopart A."/>
            <person name="Yamamoto D."/>
        </authorList>
    </citation>
    <scope>NUCLEOTIDE SEQUENCE [LARGE SCALE GENOMIC DNA]</scope>
    <source>
        <strain evidence="2 3">RF1</strain>
    </source>
</reference>
<evidence type="ECO:0000313" key="2">
    <source>
        <dbReference type="EMBL" id="BFG00324.1"/>
    </source>
</evidence>
<feature type="region of interest" description="Disordered" evidence="1">
    <location>
        <begin position="1"/>
        <end position="96"/>
    </location>
</feature>